<dbReference type="STRING" id="686832.A0A0C3BEW9"/>
<evidence type="ECO:0000313" key="2">
    <source>
        <dbReference type="Proteomes" id="UP000053424"/>
    </source>
</evidence>
<dbReference type="Gene3D" id="3.30.710.10">
    <property type="entry name" value="Potassium Channel Kv1.1, Chain A"/>
    <property type="match status" value="1"/>
</dbReference>
<name>A0A0C3BEW9_HEBCY</name>
<dbReference type="Proteomes" id="UP000053424">
    <property type="component" value="Unassembled WGS sequence"/>
</dbReference>
<feature type="non-terminal residue" evidence="1">
    <location>
        <position position="211"/>
    </location>
</feature>
<dbReference type="EMBL" id="KN831823">
    <property type="protein sequence ID" value="KIM35315.1"/>
    <property type="molecule type" value="Genomic_DNA"/>
</dbReference>
<reference evidence="2" key="2">
    <citation type="submission" date="2015-01" db="EMBL/GenBank/DDBJ databases">
        <title>Evolutionary Origins and Diversification of the Mycorrhizal Mutualists.</title>
        <authorList>
            <consortium name="DOE Joint Genome Institute"/>
            <consortium name="Mycorrhizal Genomics Consortium"/>
            <person name="Kohler A."/>
            <person name="Kuo A."/>
            <person name="Nagy L.G."/>
            <person name="Floudas D."/>
            <person name="Copeland A."/>
            <person name="Barry K.W."/>
            <person name="Cichocki N."/>
            <person name="Veneault-Fourrey C."/>
            <person name="LaButti K."/>
            <person name="Lindquist E.A."/>
            <person name="Lipzen A."/>
            <person name="Lundell T."/>
            <person name="Morin E."/>
            <person name="Murat C."/>
            <person name="Riley R."/>
            <person name="Ohm R."/>
            <person name="Sun H."/>
            <person name="Tunlid A."/>
            <person name="Henrissat B."/>
            <person name="Grigoriev I.V."/>
            <person name="Hibbett D.S."/>
            <person name="Martin F."/>
        </authorList>
    </citation>
    <scope>NUCLEOTIDE SEQUENCE [LARGE SCALE GENOMIC DNA]</scope>
    <source>
        <strain evidence="2">h7</strain>
    </source>
</reference>
<feature type="non-terminal residue" evidence="1">
    <location>
        <position position="1"/>
    </location>
</feature>
<proteinExistence type="predicted"/>
<dbReference type="OrthoDB" id="2367075at2759"/>
<dbReference type="AlphaFoldDB" id="A0A0C3BEW9"/>
<evidence type="ECO:0008006" key="3">
    <source>
        <dbReference type="Google" id="ProtNLM"/>
    </source>
</evidence>
<gene>
    <name evidence="1" type="ORF">M413DRAFT_41523</name>
</gene>
<dbReference type="InterPro" id="IPR011333">
    <property type="entry name" value="SKP1/BTB/POZ_sf"/>
</dbReference>
<sequence>SSSNGEAVAMLPKDEDFFIESTFVIFEVENRLFRVPSYMFFKESPAFVETFKLPLLSTEDRGDGTNSEPSIVLPDDVRCEDFKNLLKALYPRSVALRLSLSKTEWVSILKLSTKWRFLDLRELAKSELEAGKELSSVEKIVLGREIYDSSWILAGYRELVQKSDTMTDDEAIAIGLLLAIKLFRIREIMLRRSLTSALGAIEDVFAEELSA</sequence>
<reference evidence="1 2" key="1">
    <citation type="submission" date="2014-04" db="EMBL/GenBank/DDBJ databases">
        <authorList>
            <consortium name="DOE Joint Genome Institute"/>
            <person name="Kuo A."/>
            <person name="Gay G."/>
            <person name="Dore J."/>
            <person name="Kohler A."/>
            <person name="Nagy L.G."/>
            <person name="Floudas D."/>
            <person name="Copeland A."/>
            <person name="Barry K.W."/>
            <person name="Cichocki N."/>
            <person name="Veneault-Fourrey C."/>
            <person name="LaButti K."/>
            <person name="Lindquist E.A."/>
            <person name="Lipzen A."/>
            <person name="Lundell T."/>
            <person name="Morin E."/>
            <person name="Murat C."/>
            <person name="Sun H."/>
            <person name="Tunlid A."/>
            <person name="Henrissat B."/>
            <person name="Grigoriev I.V."/>
            <person name="Hibbett D.S."/>
            <person name="Martin F."/>
            <person name="Nordberg H.P."/>
            <person name="Cantor M.N."/>
            <person name="Hua S.X."/>
        </authorList>
    </citation>
    <scope>NUCLEOTIDE SEQUENCE [LARGE SCALE GENOMIC DNA]</scope>
    <source>
        <strain evidence="2">h7</strain>
    </source>
</reference>
<accession>A0A0C3BEW9</accession>
<keyword evidence="2" id="KW-1185">Reference proteome</keyword>
<evidence type="ECO:0000313" key="1">
    <source>
        <dbReference type="EMBL" id="KIM35315.1"/>
    </source>
</evidence>
<organism evidence="1 2">
    <name type="scientific">Hebeloma cylindrosporum</name>
    <dbReference type="NCBI Taxonomy" id="76867"/>
    <lineage>
        <taxon>Eukaryota</taxon>
        <taxon>Fungi</taxon>
        <taxon>Dikarya</taxon>
        <taxon>Basidiomycota</taxon>
        <taxon>Agaricomycotina</taxon>
        <taxon>Agaricomycetes</taxon>
        <taxon>Agaricomycetidae</taxon>
        <taxon>Agaricales</taxon>
        <taxon>Agaricineae</taxon>
        <taxon>Hymenogastraceae</taxon>
        <taxon>Hebeloma</taxon>
    </lineage>
</organism>
<dbReference type="HOGENOM" id="CLU_047592_2_2_1"/>
<protein>
    <recommendedName>
        <fullName evidence="3">BTB domain-containing protein</fullName>
    </recommendedName>
</protein>